<feature type="transmembrane region" description="Helical" evidence="7">
    <location>
        <begin position="21"/>
        <end position="41"/>
    </location>
</feature>
<feature type="domain" description="ABC transmembrane type-1" evidence="8">
    <location>
        <begin position="82"/>
        <end position="299"/>
    </location>
</feature>
<feature type="transmembrane region" description="Helical" evidence="7">
    <location>
        <begin position="277"/>
        <end position="298"/>
    </location>
</feature>
<sequence length="304" mass="34426">MYKSYVYKSEIMMPTSNKLKRNISGWLIMIPSLFLFGFFVWGPLLESIYLSFYSSNGMRIEKFVGLSNYMSVLEYPDFKAALINTFTYTLWSLVIGFLVPIIMAIILNEVIHLKGFFRVATYLPNVIPGLAIAMMWTFIFRPSNSGLLNIILKIFGIGPQMWLSNPKWTIPLIVFTMTWRGAGATALIYLAGLQGIDSELYEAAAIDGANIWKRLINITIPNIYNLARTLLVLQILSVFQVLYEPLVMTNGGPNNASLSLMQLVYRYAFEKFDYPKAASVSVVIGVLLIIITALYNLIIKEKDM</sequence>
<dbReference type="PATRIC" id="fig|1094508.3.peg.768"/>
<keyword evidence="3" id="KW-1003">Cell membrane</keyword>
<evidence type="ECO:0000256" key="1">
    <source>
        <dbReference type="ARBA" id="ARBA00004651"/>
    </source>
</evidence>
<dbReference type="Proteomes" id="UP000006178">
    <property type="component" value="Chromosome"/>
</dbReference>
<dbReference type="AlphaFoldDB" id="I3VTD8"/>
<dbReference type="InterPro" id="IPR035906">
    <property type="entry name" value="MetI-like_sf"/>
</dbReference>
<protein>
    <submittedName>
        <fullName evidence="9">ABC-type transporter, integral membrane subunit</fullName>
    </submittedName>
</protein>
<evidence type="ECO:0000256" key="2">
    <source>
        <dbReference type="ARBA" id="ARBA00022448"/>
    </source>
</evidence>
<dbReference type="GO" id="GO:0055085">
    <property type="term" value="P:transmembrane transport"/>
    <property type="evidence" value="ECO:0007669"/>
    <property type="project" value="InterPro"/>
</dbReference>
<dbReference type="RefSeq" id="WP_014757688.1">
    <property type="nucleotide sequence ID" value="NC_017992.1"/>
</dbReference>
<gene>
    <name evidence="9" type="ordered locus">Tsac_0761</name>
</gene>
<dbReference type="InterPro" id="IPR051393">
    <property type="entry name" value="ABC_transporter_permease"/>
</dbReference>
<dbReference type="EMBL" id="CP003184">
    <property type="protein sequence ID" value="AFK85783.1"/>
    <property type="molecule type" value="Genomic_DNA"/>
</dbReference>
<evidence type="ECO:0000313" key="9">
    <source>
        <dbReference type="EMBL" id="AFK85783.1"/>
    </source>
</evidence>
<comment type="similarity">
    <text evidence="7">Belongs to the binding-protein-dependent transport system permease family.</text>
</comment>
<feature type="transmembrane region" description="Helical" evidence="7">
    <location>
        <begin position="119"/>
        <end position="139"/>
    </location>
</feature>
<keyword evidence="2 7" id="KW-0813">Transport</keyword>
<dbReference type="PANTHER" id="PTHR30193:SF41">
    <property type="entry name" value="DIACETYLCHITOBIOSE UPTAKE SYSTEM PERMEASE PROTEIN NGCF"/>
    <property type="match status" value="1"/>
</dbReference>
<feature type="transmembrane region" description="Helical" evidence="7">
    <location>
        <begin position="223"/>
        <end position="243"/>
    </location>
</feature>
<keyword evidence="4 7" id="KW-0812">Transmembrane</keyword>
<evidence type="ECO:0000256" key="6">
    <source>
        <dbReference type="ARBA" id="ARBA00023136"/>
    </source>
</evidence>
<feature type="transmembrane region" description="Helical" evidence="7">
    <location>
        <begin position="168"/>
        <end position="191"/>
    </location>
</feature>
<evidence type="ECO:0000259" key="8">
    <source>
        <dbReference type="PROSITE" id="PS50928"/>
    </source>
</evidence>
<keyword evidence="5 7" id="KW-1133">Transmembrane helix</keyword>
<organism evidence="9 10">
    <name type="scientific">Thermoanaerobacterium saccharolyticum (strain DSM 8691 / JW/SL-YS485)</name>
    <dbReference type="NCBI Taxonomy" id="1094508"/>
    <lineage>
        <taxon>Bacteria</taxon>
        <taxon>Bacillati</taxon>
        <taxon>Bacillota</taxon>
        <taxon>Clostridia</taxon>
        <taxon>Thermoanaerobacterales</taxon>
        <taxon>Thermoanaerobacteraceae</taxon>
        <taxon>Thermoanaerobacterium</taxon>
    </lineage>
</organism>
<dbReference type="BioCyc" id="TSAC1094508:GLMA-771-MONOMER"/>
<dbReference type="STRING" id="1094508.Tsac_0761"/>
<accession>I3VTD8</accession>
<evidence type="ECO:0000256" key="5">
    <source>
        <dbReference type="ARBA" id="ARBA00022989"/>
    </source>
</evidence>
<dbReference type="Gene3D" id="1.10.3720.10">
    <property type="entry name" value="MetI-like"/>
    <property type="match status" value="1"/>
</dbReference>
<dbReference type="CDD" id="cd06261">
    <property type="entry name" value="TM_PBP2"/>
    <property type="match status" value="1"/>
</dbReference>
<evidence type="ECO:0000313" key="10">
    <source>
        <dbReference type="Proteomes" id="UP000006178"/>
    </source>
</evidence>
<dbReference type="KEGG" id="tsh:Tsac_0761"/>
<dbReference type="eggNOG" id="COG1175">
    <property type="taxonomic scope" value="Bacteria"/>
</dbReference>
<comment type="subcellular location">
    <subcellularLocation>
        <location evidence="1 7">Cell membrane</location>
        <topology evidence="1 7">Multi-pass membrane protein</topology>
    </subcellularLocation>
</comment>
<evidence type="ECO:0000256" key="4">
    <source>
        <dbReference type="ARBA" id="ARBA00022692"/>
    </source>
</evidence>
<evidence type="ECO:0000256" key="7">
    <source>
        <dbReference type="RuleBase" id="RU363032"/>
    </source>
</evidence>
<proteinExistence type="inferred from homology"/>
<dbReference type="PANTHER" id="PTHR30193">
    <property type="entry name" value="ABC TRANSPORTER PERMEASE PROTEIN"/>
    <property type="match status" value="1"/>
</dbReference>
<dbReference type="Pfam" id="PF00528">
    <property type="entry name" value="BPD_transp_1"/>
    <property type="match status" value="1"/>
</dbReference>
<keyword evidence="10" id="KW-1185">Reference proteome</keyword>
<dbReference type="PROSITE" id="PS50928">
    <property type="entry name" value="ABC_TM1"/>
    <property type="match status" value="1"/>
</dbReference>
<name>I3VTD8_THESW</name>
<dbReference type="GO" id="GO:0005886">
    <property type="term" value="C:plasma membrane"/>
    <property type="evidence" value="ECO:0007669"/>
    <property type="project" value="UniProtKB-SubCell"/>
</dbReference>
<evidence type="ECO:0000256" key="3">
    <source>
        <dbReference type="ARBA" id="ARBA00022475"/>
    </source>
</evidence>
<feature type="transmembrane region" description="Helical" evidence="7">
    <location>
        <begin position="88"/>
        <end position="107"/>
    </location>
</feature>
<keyword evidence="6 7" id="KW-0472">Membrane</keyword>
<dbReference type="SUPFAM" id="SSF161098">
    <property type="entry name" value="MetI-like"/>
    <property type="match status" value="1"/>
</dbReference>
<reference evidence="9 10" key="1">
    <citation type="journal article" date="2014" name="Appl. Environ. Microbiol.">
        <title>Profile of Secreted Hydrolases, Associated Proteins, and SlpA in Thermoanaerobacterium saccharolyticum during the Degradation of Hemicellulose.</title>
        <authorList>
            <person name="Currie D.H."/>
            <person name="Guss A.M."/>
            <person name="Herring C.D."/>
            <person name="Giannone R.J."/>
            <person name="Johnson C.M."/>
            <person name="Lankford P.K."/>
            <person name="Brown S.D."/>
            <person name="Hettich R.L."/>
            <person name="Lynd L.R."/>
        </authorList>
    </citation>
    <scope>NUCLEOTIDE SEQUENCE [LARGE SCALE GENOMIC DNA]</scope>
    <source>
        <strain evidence="10">DSM 8691 / JW/SL-YS485</strain>
    </source>
</reference>
<dbReference type="InterPro" id="IPR000515">
    <property type="entry name" value="MetI-like"/>
</dbReference>